<sequence>MRDPSSETFARTLAGLSPSALAAFVADLWAARGYETRVETADSGTRIVCTCEDRATTVLLPERRSVFAPLGRAVRTRLRPGGHTREGGGGGPTTAGETIDTDAADANAVDIVVSPVPDARAEALAAAFDARVYDARSLSDLALYGLDRAEADAVFRRHLGDGIEAIEPEPTPDEPARPPDAPATSWTRLRGDDGNGHYALVVAVVGLVLVAALLVTGGIGFVGVGDGSAAESVGDRDRPSTASDTGEAEGFGDVDPFGTGPPDGSANDRDDATDSTLAPGLTAEGVTSPDVLAEAHARRVDGRSYVWRVTYTERSDEEVARVRTVHRIRSATVFRVDVETTGVAVTDPGYFAPRPAYADGDRRYVRYDRARRRSMEARDHYAGHAEAALSRLLHANESSVRAHSDTRGTVRYQVSLSGSPDPAKTGYRATAVVAPDGVVHVVDARWVERGSNVTVSVRATYDFVDDPNVSRPDWVPPASETPPENATRSPTPVSGAA</sequence>
<feature type="transmembrane region" description="Helical" evidence="2">
    <location>
        <begin position="198"/>
        <end position="222"/>
    </location>
</feature>
<dbReference type="GeneID" id="35590982"/>
<keyword evidence="2" id="KW-0472">Membrane</keyword>
<dbReference type="OrthoDB" id="248642at2157"/>
<dbReference type="RefSeq" id="WP_103424347.1">
    <property type="nucleotide sequence ID" value="NZ_CP026309.1"/>
</dbReference>
<feature type="region of interest" description="Disordered" evidence="1">
    <location>
        <begin position="163"/>
        <end position="189"/>
    </location>
</feature>
<gene>
    <name evidence="3" type="ORF">C2R22_02795</name>
</gene>
<feature type="region of interest" description="Disordered" evidence="1">
    <location>
        <begin position="466"/>
        <end position="497"/>
    </location>
</feature>
<evidence type="ECO:0000256" key="2">
    <source>
        <dbReference type="SAM" id="Phobius"/>
    </source>
</evidence>
<keyword evidence="2" id="KW-1133">Transmembrane helix</keyword>
<keyword evidence="4" id="KW-1185">Reference proteome</keyword>
<feature type="compositionally biased region" description="Polar residues" evidence="1">
    <location>
        <begin position="482"/>
        <end position="497"/>
    </location>
</feature>
<evidence type="ECO:0000313" key="4">
    <source>
        <dbReference type="Proteomes" id="UP000236584"/>
    </source>
</evidence>
<reference evidence="3 4" key="1">
    <citation type="submission" date="2018-01" db="EMBL/GenBank/DDBJ databases">
        <title>Complete genome sequence of Salinigranum rubrum GX10T, an extremely halophilic archaeon isolated from a marine solar saltern.</title>
        <authorList>
            <person name="Han S."/>
        </authorList>
    </citation>
    <scope>NUCLEOTIDE SEQUENCE [LARGE SCALE GENOMIC DNA]</scope>
    <source>
        <strain evidence="3 4">GX10</strain>
    </source>
</reference>
<feature type="region of interest" description="Disordered" evidence="1">
    <location>
        <begin position="228"/>
        <end position="289"/>
    </location>
</feature>
<dbReference type="Proteomes" id="UP000236584">
    <property type="component" value="Chromosome"/>
</dbReference>
<keyword evidence="2" id="KW-0812">Transmembrane</keyword>
<dbReference type="EMBL" id="CP026309">
    <property type="protein sequence ID" value="AUV80717.1"/>
    <property type="molecule type" value="Genomic_DNA"/>
</dbReference>
<proteinExistence type="predicted"/>
<dbReference type="AlphaFoldDB" id="A0A2I8VFK7"/>
<protein>
    <submittedName>
        <fullName evidence="3">Uncharacterized protein</fullName>
    </submittedName>
</protein>
<accession>A0A2I8VFK7</accession>
<dbReference type="KEGG" id="srub:C2R22_02795"/>
<evidence type="ECO:0000256" key="1">
    <source>
        <dbReference type="SAM" id="MobiDB-lite"/>
    </source>
</evidence>
<organism evidence="3 4">
    <name type="scientific">Salinigranum rubrum</name>
    <dbReference type="NCBI Taxonomy" id="755307"/>
    <lineage>
        <taxon>Archaea</taxon>
        <taxon>Methanobacteriati</taxon>
        <taxon>Methanobacteriota</taxon>
        <taxon>Stenosarchaea group</taxon>
        <taxon>Halobacteria</taxon>
        <taxon>Halobacteriales</taxon>
        <taxon>Haloferacaceae</taxon>
        <taxon>Salinigranum</taxon>
    </lineage>
</organism>
<name>A0A2I8VFK7_9EURY</name>
<evidence type="ECO:0000313" key="3">
    <source>
        <dbReference type="EMBL" id="AUV80717.1"/>
    </source>
</evidence>